<dbReference type="RefSeq" id="YP_010597935.1">
    <property type="nucleotide sequence ID" value="NC_069751.1"/>
</dbReference>
<protein>
    <submittedName>
        <fullName evidence="1">Uncharacterized protein</fullName>
    </submittedName>
</protein>
<proteinExistence type="predicted"/>
<accession>A0A0M3MYU3</accession>
<dbReference type="Proteomes" id="UP000222392">
    <property type="component" value="Segment"/>
</dbReference>
<evidence type="ECO:0000313" key="2">
    <source>
        <dbReference type="Proteomes" id="UP000222392"/>
    </source>
</evidence>
<sequence>MTEETKKVQILPSSPKALALCEVSTDNQPERTPDEDNAKYPFRSLQVGESFAIPFADTNPGTLASLRSSASSYGNRLNRKYRVFVHDEYKCVEVARLK</sequence>
<keyword evidence="2" id="KW-1185">Reference proteome</keyword>
<name>A0A0M3MYU3_9CAUD</name>
<reference evidence="1 2" key="1">
    <citation type="journal article" date="2015" name="BMC Genomics">
        <title>The isolation and characterization of two Stenotrophomonas maltophilia bacteriophages capable of cross-taxonomic order infectivity.</title>
        <authorList>
            <person name="Peters D.L."/>
            <person name="Lynch K.H."/>
            <person name="Stothard P."/>
            <person name="Dennis J.J."/>
        </authorList>
    </citation>
    <scope>NUCLEOTIDE SEQUENCE [LARGE SCALE GENOMIC DNA]</scope>
</reference>
<evidence type="ECO:0000313" key="1">
    <source>
        <dbReference type="EMBL" id="AKI28827.1"/>
    </source>
</evidence>
<organism evidence="1 2">
    <name type="scientific">Stenotrophomonas phage vB_SmaS-DLP_1</name>
    <dbReference type="NCBI Taxonomy" id="1642588"/>
    <lineage>
        <taxon>Viruses</taxon>
        <taxon>Duplodnaviria</taxon>
        <taxon>Heunggongvirae</taxon>
        <taxon>Uroviricota</taxon>
        <taxon>Caudoviricetes</taxon>
        <taxon>Jondennisvirinae</taxon>
        <taxon>Septimatrevirus</taxon>
        <taxon>Septimatrevirus DLP1</taxon>
    </lineage>
</organism>
<dbReference type="EMBL" id="KR537872">
    <property type="protein sequence ID" value="AKI28827.1"/>
    <property type="molecule type" value="Genomic_DNA"/>
</dbReference>
<dbReference type="GeneID" id="77609603"/>
<dbReference type="KEGG" id="vg:77609603"/>